<evidence type="ECO:0000313" key="2">
    <source>
        <dbReference type="EMBL" id="MPC08118.1"/>
    </source>
</evidence>
<gene>
    <name evidence="2" type="ORF">E2C01_000694</name>
</gene>
<sequence>MSLCCHWCWVPLCCHWVLGATMLSQVLGATGLDQTRWSLMGIQVWRQSESRWQNEAKRPMRSSGLVAEVVSPNEK</sequence>
<evidence type="ECO:0000313" key="3">
    <source>
        <dbReference type="Proteomes" id="UP000324222"/>
    </source>
</evidence>
<evidence type="ECO:0000256" key="1">
    <source>
        <dbReference type="SAM" id="SignalP"/>
    </source>
</evidence>
<feature type="signal peptide" evidence="1">
    <location>
        <begin position="1"/>
        <end position="19"/>
    </location>
</feature>
<proteinExistence type="predicted"/>
<keyword evidence="1" id="KW-0732">Signal</keyword>
<protein>
    <recommendedName>
        <fullName evidence="4">Secreted protein</fullName>
    </recommendedName>
</protein>
<accession>A0A5B7CFU9</accession>
<dbReference type="EMBL" id="VSRR010000018">
    <property type="protein sequence ID" value="MPC08118.1"/>
    <property type="molecule type" value="Genomic_DNA"/>
</dbReference>
<feature type="chain" id="PRO_5023036558" description="Secreted protein" evidence="1">
    <location>
        <begin position="20"/>
        <end position="75"/>
    </location>
</feature>
<dbReference type="Proteomes" id="UP000324222">
    <property type="component" value="Unassembled WGS sequence"/>
</dbReference>
<reference evidence="2 3" key="1">
    <citation type="submission" date="2019-05" db="EMBL/GenBank/DDBJ databases">
        <title>Another draft genome of Portunus trituberculatus and its Hox gene families provides insights of decapod evolution.</title>
        <authorList>
            <person name="Jeong J.-H."/>
            <person name="Song I."/>
            <person name="Kim S."/>
            <person name="Choi T."/>
            <person name="Kim D."/>
            <person name="Ryu S."/>
            <person name="Kim W."/>
        </authorList>
    </citation>
    <scope>NUCLEOTIDE SEQUENCE [LARGE SCALE GENOMIC DNA]</scope>
    <source>
        <tissue evidence="2">Muscle</tissue>
    </source>
</reference>
<organism evidence="2 3">
    <name type="scientific">Portunus trituberculatus</name>
    <name type="common">Swimming crab</name>
    <name type="synonym">Neptunus trituberculatus</name>
    <dbReference type="NCBI Taxonomy" id="210409"/>
    <lineage>
        <taxon>Eukaryota</taxon>
        <taxon>Metazoa</taxon>
        <taxon>Ecdysozoa</taxon>
        <taxon>Arthropoda</taxon>
        <taxon>Crustacea</taxon>
        <taxon>Multicrustacea</taxon>
        <taxon>Malacostraca</taxon>
        <taxon>Eumalacostraca</taxon>
        <taxon>Eucarida</taxon>
        <taxon>Decapoda</taxon>
        <taxon>Pleocyemata</taxon>
        <taxon>Brachyura</taxon>
        <taxon>Eubrachyura</taxon>
        <taxon>Portunoidea</taxon>
        <taxon>Portunidae</taxon>
        <taxon>Portuninae</taxon>
        <taxon>Portunus</taxon>
    </lineage>
</organism>
<dbReference type="AlphaFoldDB" id="A0A5B7CFU9"/>
<name>A0A5B7CFU9_PORTR</name>
<comment type="caution">
    <text evidence="2">The sequence shown here is derived from an EMBL/GenBank/DDBJ whole genome shotgun (WGS) entry which is preliminary data.</text>
</comment>
<evidence type="ECO:0008006" key="4">
    <source>
        <dbReference type="Google" id="ProtNLM"/>
    </source>
</evidence>
<keyword evidence="3" id="KW-1185">Reference proteome</keyword>